<dbReference type="OMA" id="NMATWML"/>
<evidence type="ECO:0000313" key="12">
    <source>
        <dbReference type="Proteomes" id="UP000060043"/>
    </source>
</evidence>
<dbReference type="PANTHER" id="PTHR43884">
    <property type="entry name" value="ACYL-COA DEHYDROGENASE"/>
    <property type="match status" value="1"/>
</dbReference>
<dbReference type="PROSITE" id="PS00072">
    <property type="entry name" value="ACYL_COA_DH_1"/>
    <property type="match status" value="1"/>
</dbReference>
<feature type="domain" description="Acyl-CoA dehydrogenase/oxidase C-terminal" evidence="7">
    <location>
        <begin position="214"/>
        <end position="361"/>
    </location>
</feature>
<dbReference type="Pfam" id="PF02770">
    <property type="entry name" value="Acyl-CoA_dh_M"/>
    <property type="match status" value="1"/>
</dbReference>
<dbReference type="GO" id="GO:0050660">
    <property type="term" value="F:flavin adenine dinucleotide binding"/>
    <property type="evidence" value="ECO:0007669"/>
    <property type="project" value="InterPro"/>
</dbReference>
<proteinExistence type="inferred from homology"/>
<protein>
    <submittedName>
        <fullName evidence="11">Acyl-CoA dehydrogenase</fullName>
    </submittedName>
</protein>
<dbReference type="EMBL" id="CP013694">
    <property type="protein sequence ID" value="ALU29701.1"/>
    <property type="molecule type" value="Genomic_DNA"/>
</dbReference>
<keyword evidence="3 6" id="KW-0285">Flavoprotein</keyword>
<dbReference type="FunFam" id="1.20.140.10:FF:000001">
    <property type="entry name" value="Acyl-CoA dehydrogenase"/>
    <property type="match status" value="1"/>
</dbReference>
<evidence type="ECO:0000313" key="10">
    <source>
        <dbReference type="EMBL" id="ALU29701.1"/>
    </source>
</evidence>
<dbReference type="EMBL" id="CP013695">
    <property type="protein sequence ID" value="ALU32437.1"/>
    <property type="molecule type" value="Genomic_DNA"/>
</dbReference>
<dbReference type="PANTHER" id="PTHR43884:SF12">
    <property type="entry name" value="ISOVALERYL-COA DEHYDROGENASE, MITOCHONDRIAL-RELATED"/>
    <property type="match status" value="1"/>
</dbReference>
<dbReference type="PaxDb" id="1435377-SUSAZ_10475"/>
<dbReference type="Proteomes" id="UP000060043">
    <property type="component" value="Chromosome"/>
</dbReference>
<dbReference type="RefSeq" id="WP_011279022.1">
    <property type="nucleotide sequence ID" value="NZ_BHWZ01000006.1"/>
</dbReference>
<evidence type="ECO:0000256" key="5">
    <source>
        <dbReference type="ARBA" id="ARBA00023002"/>
    </source>
</evidence>
<sequence length="374" mass="41880">MSETTILVNSLREFLRREVEKIAEKVDREDYYPRDIVEKLGELGYLVPLQNNLSYYDMVISLEEMAKVSGSVALIADAQGELVGEMLRLFANESQKKQFLDPISRGKMIGSFALTEPTGGSDVGSMKTYAERRNGEWVISGRKMWITQGIYADLFITVARTGSRRGELSVFLLPRSNCIESRKIEVMGNRGTGTSEVVFRECKADESQVVGEINRGWDMVNTVLEVGRLAISGISIGLAESALQEALSWALNREAFGSKLYSFQGIKWYIADSITKLTSVKSFMKEVSKKFEENSNTKGVYASMLKLLSGEVANQVVDLSLQIFGGMGYAKGTKIERIYRDVRLMRIGEGTDEVQRHIISKYVEKYGIPTLDDI</sequence>
<dbReference type="Gene3D" id="1.20.140.10">
    <property type="entry name" value="Butyryl-CoA Dehydrogenase, subunit A, domain 3"/>
    <property type="match status" value="1"/>
</dbReference>
<evidence type="ECO:0000256" key="2">
    <source>
        <dbReference type="ARBA" id="ARBA00009347"/>
    </source>
</evidence>
<dbReference type="InterPro" id="IPR036250">
    <property type="entry name" value="AcylCo_DH-like_C"/>
</dbReference>
<dbReference type="InterPro" id="IPR009075">
    <property type="entry name" value="AcylCo_DH/oxidase_C"/>
</dbReference>
<comment type="cofactor">
    <cofactor evidence="1 6">
        <name>FAD</name>
        <dbReference type="ChEBI" id="CHEBI:57692"/>
    </cofactor>
</comment>
<dbReference type="Proteomes" id="UP000065473">
    <property type="component" value="Chromosome"/>
</dbReference>
<dbReference type="InterPro" id="IPR009100">
    <property type="entry name" value="AcylCoA_DH/oxidase_NM_dom_sf"/>
</dbReference>
<organism evidence="11 12">
    <name type="scientific">Sulfolobus acidocaldarius</name>
    <dbReference type="NCBI Taxonomy" id="2285"/>
    <lineage>
        <taxon>Archaea</taxon>
        <taxon>Thermoproteota</taxon>
        <taxon>Thermoprotei</taxon>
        <taxon>Sulfolobales</taxon>
        <taxon>Sulfolobaceae</taxon>
        <taxon>Sulfolobus</taxon>
    </lineage>
</organism>
<evidence type="ECO:0000256" key="6">
    <source>
        <dbReference type="RuleBase" id="RU362125"/>
    </source>
</evidence>
<dbReference type="InterPro" id="IPR006089">
    <property type="entry name" value="Acyl-CoA_DH_CS"/>
</dbReference>
<feature type="domain" description="Acyl-CoA dehydrogenase/oxidase N-terminal" evidence="9">
    <location>
        <begin position="3"/>
        <end position="107"/>
    </location>
</feature>
<dbReference type="Gene3D" id="2.40.110.10">
    <property type="entry name" value="Butyryl-CoA Dehydrogenase, subunit A, domain 2"/>
    <property type="match status" value="1"/>
</dbReference>
<dbReference type="InterPro" id="IPR046373">
    <property type="entry name" value="Acyl-CoA_Oxase/DH_mid-dom_sf"/>
</dbReference>
<keyword evidence="4 6" id="KW-0274">FAD</keyword>
<evidence type="ECO:0000256" key="1">
    <source>
        <dbReference type="ARBA" id="ARBA00001974"/>
    </source>
</evidence>
<dbReference type="SUPFAM" id="SSF56645">
    <property type="entry name" value="Acyl-CoA dehydrogenase NM domain-like"/>
    <property type="match status" value="1"/>
</dbReference>
<dbReference type="Gene3D" id="1.10.540.10">
    <property type="entry name" value="Acyl-CoA dehydrogenase/oxidase, N-terminal domain"/>
    <property type="match status" value="1"/>
</dbReference>
<evidence type="ECO:0000313" key="11">
    <source>
        <dbReference type="EMBL" id="ALU32437.1"/>
    </source>
</evidence>
<dbReference type="STRING" id="1435377.SUSAZ_10475"/>
<dbReference type="InterPro" id="IPR013786">
    <property type="entry name" value="AcylCoA_DH/ox_N"/>
</dbReference>
<dbReference type="GO" id="GO:0003995">
    <property type="term" value="F:acyl-CoA dehydrogenase activity"/>
    <property type="evidence" value="ECO:0007669"/>
    <property type="project" value="InterPro"/>
</dbReference>
<feature type="domain" description="Acyl-CoA oxidase/dehydrogenase middle" evidence="8">
    <location>
        <begin position="111"/>
        <end position="202"/>
    </location>
</feature>
<evidence type="ECO:0000259" key="7">
    <source>
        <dbReference type="Pfam" id="PF00441"/>
    </source>
</evidence>
<evidence type="ECO:0000313" key="13">
    <source>
        <dbReference type="Proteomes" id="UP000065473"/>
    </source>
</evidence>
<evidence type="ECO:0000256" key="4">
    <source>
        <dbReference type="ARBA" id="ARBA00022827"/>
    </source>
</evidence>
<dbReference type="SUPFAM" id="SSF47203">
    <property type="entry name" value="Acyl-CoA dehydrogenase C-terminal domain-like"/>
    <property type="match status" value="1"/>
</dbReference>
<name>A0A0U3GQ71_9CREN</name>
<dbReference type="GeneID" id="14552747"/>
<dbReference type="AlphaFoldDB" id="A0A0U3GQ71"/>
<accession>A0A0U3GQ71</accession>
<dbReference type="InterPro" id="IPR006091">
    <property type="entry name" value="Acyl-CoA_Oxase/DH_mid-dom"/>
</dbReference>
<evidence type="ECO:0000259" key="8">
    <source>
        <dbReference type="Pfam" id="PF02770"/>
    </source>
</evidence>
<dbReference type="OrthoDB" id="275197at2157"/>
<dbReference type="Pfam" id="PF02771">
    <property type="entry name" value="Acyl-CoA_dh_N"/>
    <property type="match status" value="1"/>
</dbReference>
<evidence type="ECO:0000259" key="9">
    <source>
        <dbReference type="Pfam" id="PF02771"/>
    </source>
</evidence>
<keyword evidence="5 6" id="KW-0560">Oxidoreductase</keyword>
<gene>
    <name evidence="10" type="ORF">ATY89_06935</name>
    <name evidence="11" type="ORF">ATZ20_09955</name>
</gene>
<comment type="similarity">
    <text evidence="2 6">Belongs to the acyl-CoA dehydrogenase family.</text>
</comment>
<dbReference type="Pfam" id="PF00441">
    <property type="entry name" value="Acyl-CoA_dh_1"/>
    <property type="match status" value="1"/>
</dbReference>
<dbReference type="InterPro" id="IPR037069">
    <property type="entry name" value="AcylCoA_DH/ox_N_sf"/>
</dbReference>
<reference evidence="12 13" key="1">
    <citation type="submission" date="2015-12" db="EMBL/GenBank/DDBJ databases">
        <title>A stable core within a dynamic pangenome in Sulfolobus acidocaldarius.</title>
        <authorList>
            <person name="Anderson R."/>
            <person name="Kouris A."/>
            <person name="Seward C."/>
            <person name="Campbell K."/>
            <person name="Whitaker R."/>
        </authorList>
    </citation>
    <scope>NUCLEOTIDE SEQUENCE [LARGE SCALE GENOMIC DNA]</scope>
    <source>
        <strain evidence="10 13">GG12-C01-09</strain>
        <strain evidence="11 12">NG05B_CO5_07</strain>
    </source>
</reference>
<evidence type="ECO:0000256" key="3">
    <source>
        <dbReference type="ARBA" id="ARBA00022630"/>
    </source>
</evidence>
<dbReference type="CDD" id="cd00567">
    <property type="entry name" value="ACAD"/>
    <property type="match status" value="1"/>
</dbReference>